<proteinExistence type="predicted"/>
<evidence type="ECO:0000313" key="2">
    <source>
        <dbReference type="Proteomes" id="UP000035681"/>
    </source>
</evidence>
<name>A0A0K0EM98_STRER</name>
<keyword evidence="2" id="KW-1185">Reference proteome</keyword>
<dbReference type="WBParaSite" id="TCONS_00014825.p1">
    <property type="protein sequence ID" value="TCONS_00014825.p1"/>
    <property type="gene ID" value="XLOC_010040"/>
</dbReference>
<feature type="region of interest" description="Disordered" evidence="1">
    <location>
        <begin position="38"/>
        <end position="58"/>
    </location>
</feature>
<feature type="compositionally biased region" description="Basic and acidic residues" evidence="1">
    <location>
        <begin position="38"/>
        <end position="50"/>
    </location>
</feature>
<feature type="region of interest" description="Disordered" evidence="1">
    <location>
        <begin position="99"/>
        <end position="129"/>
    </location>
</feature>
<dbReference type="STRING" id="6248.A0A0K0EM98"/>
<dbReference type="AlphaFoldDB" id="A0A0K0EM98"/>
<dbReference type="WBParaSite" id="SSTP_0001058600.1">
    <property type="protein sequence ID" value="SSTP_0001058600.1"/>
    <property type="gene ID" value="SSTP_0001058600"/>
</dbReference>
<evidence type="ECO:0000313" key="4">
    <source>
        <dbReference type="WBParaSite" id="TCONS_00014825.p1"/>
    </source>
</evidence>
<evidence type="ECO:0000313" key="3">
    <source>
        <dbReference type="WBParaSite" id="SSTP_0001058600.1"/>
    </source>
</evidence>
<accession>A0A0K0EM98</accession>
<sequence>MKKLGAIDAFYLNMLALSNLEYGGTTIEELEALSKTRFPEETTDDHKDNNNEAFSHPNINTKENTEEEVIKNPFVLRIKKAFKAKRAAIENKLKYQLRGEQEEEENLKNNDNTSRENVKTNEIDDPFADIATRAPKRPWYQHKSRLLNRNGIMTRNRYQQLKSYYKQTTTTQKPINSDEIAKKIEEYHRPFIIALPIPPIFN</sequence>
<protein>
    <submittedName>
        <fullName evidence="3 4">Uncharacterized protein</fullName>
    </submittedName>
</protein>
<reference evidence="3" key="1">
    <citation type="submission" date="2015-08" db="UniProtKB">
        <authorList>
            <consortium name="WormBaseParasite"/>
        </authorList>
    </citation>
    <scope>IDENTIFICATION</scope>
</reference>
<dbReference type="Proteomes" id="UP000035681">
    <property type="component" value="Unplaced"/>
</dbReference>
<feature type="compositionally biased region" description="Basic and acidic residues" evidence="1">
    <location>
        <begin position="113"/>
        <end position="122"/>
    </location>
</feature>
<organism evidence="3">
    <name type="scientific">Strongyloides stercoralis</name>
    <name type="common">Threadworm</name>
    <dbReference type="NCBI Taxonomy" id="6248"/>
    <lineage>
        <taxon>Eukaryota</taxon>
        <taxon>Metazoa</taxon>
        <taxon>Ecdysozoa</taxon>
        <taxon>Nematoda</taxon>
        <taxon>Chromadorea</taxon>
        <taxon>Rhabditida</taxon>
        <taxon>Tylenchina</taxon>
        <taxon>Panagrolaimomorpha</taxon>
        <taxon>Strongyloidoidea</taxon>
        <taxon>Strongyloididae</taxon>
        <taxon>Strongyloides</taxon>
    </lineage>
</organism>
<evidence type="ECO:0000256" key="1">
    <source>
        <dbReference type="SAM" id="MobiDB-lite"/>
    </source>
</evidence>